<dbReference type="GO" id="GO:1990904">
    <property type="term" value="C:ribonucleoprotein complex"/>
    <property type="evidence" value="ECO:0007669"/>
    <property type="project" value="UniProtKB-KW"/>
</dbReference>
<dbReference type="GO" id="GO:0019843">
    <property type="term" value="F:rRNA binding"/>
    <property type="evidence" value="ECO:0007669"/>
    <property type="project" value="UniProtKB-UniRule"/>
</dbReference>
<dbReference type="InterPro" id="IPR035566">
    <property type="entry name" value="Ribosomal_protein_bL20_C"/>
</dbReference>
<evidence type="ECO:0000256" key="6">
    <source>
        <dbReference type="ARBA" id="ARBA00035172"/>
    </source>
</evidence>
<dbReference type="GO" id="GO:0006412">
    <property type="term" value="P:translation"/>
    <property type="evidence" value="ECO:0007669"/>
    <property type="project" value="InterPro"/>
</dbReference>
<dbReference type="Pfam" id="PF00453">
    <property type="entry name" value="Ribosomal_L20"/>
    <property type="match status" value="1"/>
</dbReference>
<dbReference type="InterPro" id="IPR005813">
    <property type="entry name" value="Ribosomal_bL20"/>
</dbReference>
<dbReference type="Gene3D" id="1.10.1900.20">
    <property type="entry name" value="Ribosomal protein L20"/>
    <property type="match status" value="1"/>
</dbReference>
<reference evidence="9" key="1">
    <citation type="submission" date="2019-07" db="EMBL/GenBank/DDBJ databases">
        <authorList>
            <person name="De-Chao Zhang Q."/>
        </authorList>
    </citation>
    <scope>NUCLEOTIDE SEQUENCE</scope>
    <source>
        <strain evidence="9">TP-CH-4</strain>
    </source>
</reference>
<dbReference type="PRINTS" id="PR00062">
    <property type="entry name" value="RIBOSOMALL20"/>
</dbReference>
<proteinExistence type="inferred from homology"/>
<dbReference type="CDD" id="cd07026">
    <property type="entry name" value="Ribosomal_L20"/>
    <property type="match status" value="1"/>
</dbReference>
<dbReference type="RefSeq" id="WP_152572242.1">
    <property type="nucleotide sequence ID" value="NZ_VIKU02000001.1"/>
</dbReference>
<comment type="caution">
    <text evidence="9">The sequence shown here is derived from an EMBL/GenBank/DDBJ whole genome shotgun (WGS) entry which is preliminary data.</text>
</comment>
<dbReference type="HAMAP" id="MF_00382">
    <property type="entry name" value="Ribosomal_bL20"/>
    <property type="match status" value="1"/>
</dbReference>
<evidence type="ECO:0000256" key="3">
    <source>
        <dbReference type="ARBA" id="ARBA00022884"/>
    </source>
</evidence>
<dbReference type="GO" id="GO:0005840">
    <property type="term" value="C:ribosome"/>
    <property type="evidence" value="ECO:0007669"/>
    <property type="project" value="UniProtKB-KW"/>
</dbReference>
<dbReference type="EMBL" id="VIKU02000001">
    <property type="protein sequence ID" value="NHF57706.1"/>
    <property type="molecule type" value="Genomic_DNA"/>
</dbReference>
<evidence type="ECO:0000256" key="4">
    <source>
        <dbReference type="ARBA" id="ARBA00022980"/>
    </source>
</evidence>
<evidence type="ECO:0000313" key="9">
    <source>
        <dbReference type="EMBL" id="NHF57706.1"/>
    </source>
</evidence>
<keyword evidence="3 7" id="KW-0694">RNA-binding</keyword>
<keyword evidence="10" id="KW-1185">Reference proteome</keyword>
<reference evidence="9" key="2">
    <citation type="submission" date="2020-03" db="EMBL/GenBank/DDBJ databases">
        <title>Flavobacteriaceae bacterium strain TP-CH-4, a member of the family Flavobacteriaceae isolated from a deep-sea seamount.</title>
        <authorList>
            <person name="Zhang D.-C."/>
        </authorList>
    </citation>
    <scope>NUCLEOTIDE SEQUENCE</scope>
    <source>
        <strain evidence="9">TP-CH-4</strain>
    </source>
</reference>
<comment type="similarity">
    <text evidence="1 7 8">Belongs to the bacterial ribosomal protein bL20 family.</text>
</comment>
<accession>A0A967E8M3</accession>
<dbReference type="Proteomes" id="UP000707206">
    <property type="component" value="Unassembled WGS sequence"/>
</dbReference>
<dbReference type="NCBIfam" id="TIGR01032">
    <property type="entry name" value="rplT_bact"/>
    <property type="match status" value="1"/>
</dbReference>
<dbReference type="Gene3D" id="6.10.160.10">
    <property type="match status" value="1"/>
</dbReference>
<evidence type="ECO:0000256" key="2">
    <source>
        <dbReference type="ARBA" id="ARBA00022730"/>
    </source>
</evidence>
<sequence length="114" mass="13142">MPRSVNAVASRARRKKVMKQAKGYFGRRKNVWTVAKNAVEKAMLYAYRDRKNKKRNFRALWITRINAGARMHGMSYSQFMGKVKANGIELNRKVLADLAMNHPEAFKAVVDKVK</sequence>
<dbReference type="PROSITE" id="PS00937">
    <property type="entry name" value="RIBOSOMAL_L20"/>
    <property type="match status" value="1"/>
</dbReference>
<name>A0A967E8M3_9FLAO</name>
<dbReference type="GO" id="GO:0003735">
    <property type="term" value="F:structural constituent of ribosome"/>
    <property type="evidence" value="ECO:0007669"/>
    <property type="project" value="InterPro"/>
</dbReference>
<dbReference type="PANTHER" id="PTHR10986">
    <property type="entry name" value="39S RIBOSOMAL PROTEIN L20"/>
    <property type="match status" value="1"/>
</dbReference>
<comment type="function">
    <text evidence="7 8">Binds directly to 23S ribosomal RNA and is necessary for the in vitro assembly process of the 50S ribosomal subunit. It is not involved in the protein synthesizing functions of that subunit.</text>
</comment>
<protein>
    <recommendedName>
        <fullName evidence="6 7">Large ribosomal subunit protein bL20</fullName>
    </recommendedName>
</protein>
<keyword evidence="5 7" id="KW-0687">Ribonucleoprotein</keyword>
<keyword evidence="2 7" id="KW-0699">rRNA-binding</keyword>
<evidence type="ECO:0000256" key="8">
    <source>
        <dbReference type="RuleBase" id="RU000560"/>
    </source>
</evidence>
<dbReference type="FunFam" id="1.10.1900.20:FF:000001">
    <property type="entry name" value="50S ribosomal protein L20"/>
    <property type="match status" value="1"/>
</dbReference>
<evidence type="ECO:0000313" key="10">
    <source>
        <dbReference type="Proteomes" id="UP000707206"/>
    </source>
</evidence>
<evidence type="ECO:0000256" key="1">
    <source>
        <dbReference type="ARBA" id="ARBA00007698"/>
    </source>
</evidence>
<dbReference type="SUPFAM" id="SSF74731">
    <property type="entry name" value="Ribosomal protein L20"/>
    <property type="match status" value="1"/>
</dbReference>
<evidence type="ECO:0000256" key="5">
    <source>
        <dbReference type="ARBA" id="ARBA00023274"/>
    </source>
</evidence>
<dbReference type="InterPro" id="IPR049946">
    <property type="entry name" value="RIBOSOMAL_L20_CS"/>
</dbReference>
<organism evidence="9 10">
    <name type="scientific">Pelagihabitans pacificus</name>
    <dbReference type="NCBI Taxonomy" id="2696054"/>
    <lineage>
        <taxon>Bacteria</taxon>
        <taxon>Pseudomonadati</taxon>
        <taxon>Bacteroidota</taxon>
        <taxon>Flavobacteriia</taxon>
        <taxon>Flavobacteriales</taxon>
        <taxon>Flavobacteriaceae</taxon>
        <taxon>Pelagihabitans</taxon>
    </lineage>
</organism>
<keyword evidence="4 7" id="KW-0689">Ribosomal protein</keyword>
<gene>
    <name evidence="7 9" type="primary">rplT</name>
    <name evidence="9" type="ORF">FK220_000020</name>
</gene>
<evidence type="ECO:0000256" key="7">
    <source>
        <dbReference type="HAMAP-Rule" id="MF_00382"/>
    </source>
</evidence>
<dbReference type="GO" id="GO:0000027">
    <property type="term" value="P:ribosomal large subunit assembly"/>
    <property type="evidence" value="ECO:0007669"/>
    <property type="project" value="UniProtKB-UniRule"/>
</dbReference>
<dbReference type="AlphaFoldDB" id="A0A967E8M3"/>